<dbReference type="InterPro" id="IPR011333">
    <property type="entry name" value="SKP1/BTB/POZ_sf"/>
</dbReference>
<dbReference type="SMART" id="SM00225">
    <property type="entry name" value="BTB"/>
    <property type="match status" value="1"/>
</dbReference>
<comment type="caution">
    <text evidence="3">The sequence shown here is derived from an EMBL/GenBank/DDBJ whole genome shotgun (WGS) entry which is preliminary data.</text>
</comment>
<dbReference type="PANTHER" id="PTHR47843:SF2">
    <property type="entry name" value="BTB DOMAIN-CONTAINING PROTEIN"/>
    <property type="match status" value="1"/>
</dbReference>
<organism evidence="3 4">
    <name type="scientific">Alternaria arborescens</name>
    <dbReference type="NCBI Taxonomy" id="156630"/>
    <lineage>
        <taxon>Eukaryota</taxon>
        <taxon>Fungi</taxon>
        <taxon>Dikarya</taxon>
        <taxon>Ascomycota</taxon>
        <taxon>Pezizomycotina</taxon>
        <taxon>Dothideomycetes</taxon>
        <taxon>Pleosporomycetidae</taxon>
        <taxon>Pleosporales</taxon>
        <taxon>Pleosporineae</taxon>
        <taxon>Pleosporaceae</taxon>
        <taxon>Alternaria</taxon>
        <taxon>Alternaria sect. Alternaria</taxon>
    </lineage>
</organism>
<dbReference type="Proteomes" id="UP000293823">
    <property type="component" value="Unassembled WGS sequence"/>
</dbReference>
<feature type="region of interest" description="Disordered" evidence="1">
    <location>
        <begin position="295"/>
        <end position="324"/>
    </location>
</feature>
<dbReference type="Gene3D" id="3.30.710.10">
    <property type="entry name" value="Potassium Channel Kv1.1, Chain A"/>
    <property type="match status" value="1"/>
</dbReference>
<evidence type="ECO:0000259" key="2">
    <source>
        <dbReference type="PROSITE" id="PS50097"/>
    </source>
</evidence>
<evidence type="ECO:0000313" key="3">
    <source>
        <dbReference type="EMBL" id="RYO65349.1"/>
    </source>
</evidence>
<evidence type="ECO:0000313" key="4">
    <source>
        <dbReference type="Proteomes" id="UP000293823"/>
    </source>
</evidence>
<dbReference type="PROSITE" id="PS50097">
    <property type="entry name" value="BTB"/>
    <property type="match status" value="1"/>
</dbReference>
<gene>
    <name evidence="3" type="ORF">AA0113_g5337</name>
</gene>
<dbReference type="EMBL" id="PEJP01000018">
    <property type="protein sequence ID" value="RYO65349.1"/>
    <property type="molecule type" value="Genomic_DNA"/>
</dbReference>
<dbReference type="SUPFAM" id="SSF54695">
    <property type="entry name" value="POZ domain"/>
    <property type="match status" value="1"/>
</dbReference>
<dbReference type="InterPro" id="IPR000210">
    <property type="entry name" value="BTB/POZ_dom"/>
</dbReference>
<dbReference type="Pfam" id="PF00651">
    <property type="entry name" value="BTB"/>
    <property type="match status" value="1"/>
</dbReference>
<keyword evidence="4" id="KW-1185">Reference proteome</keyword>
<reference evidence="4" key="1">
    <citation type="journal article" date="2019" name="bioRxiv">
        <title>Genomics, evolutionary history and diagnostics of the Alternaria alternata species group including apple and Asian pear pathotypes.</title>
        <authorList>
            <person name="Armitage A.D."/>
            <person name="Cockerton H.M."/>
            <person name="Sreenivasaprasad S."/>
            <person name="Woodhall J.W."/>
            <person name="Lane C.R."/>
            <person name="Harrison R.J."/>
            <person name="Clarkson J.P."/>
        </authorList>
    </citation>
    <scope>NUCLEOTIDE SEQUENCE [LARGE SCALE GENOMIC DNA]</scope>
    <source>
        <strain evidence="4">RGR 97.0016</strain>
    </source>
</reference>
<protein>
    <recommendedName>
        <fullName evidence="2">BTB domain-containing protein</fullName>
    </recommendedName>
</protein>
<name>A0A4Q4S6I0_9PLEO</name>
<dbReference type="AlphaFoldDB" id="A0A4Q4S6I0"/>
<dbReference type="OrthoDB" id="194443at2759"/>
<proteinExistence type="predicted"/>
<feature type="domain" description="BTB" evidence="2">
    <location>
        <begin position="86"/>
        <end position="151"/>
    </location>
</feature>
<dbReference type="PANTHER" id="PTHR47843">
    <property type="entry name" value="BTB DOMAIN-CONTAINING PROTEIN-RELATED"/>
    <property type="match status" value="1"/>
</dbReference>
<accession>A0A4Q4S6I0</accession>
<sequence length="324" mass="37173">MYPGLPNLNLAATTESSFDLDNLDDISDWDTDQLSPSFSLSFSPSARLQIHRSTSLQTEGMSSATISTPKAMPPLHSVKAQHGAIAAIVVEVGPDRRKYHVQKASLTHYSEYFSKALNGAWKEAKDKTIRLTDIEPAIFGLFIEWLYTQNLLNLITLNANKIDLSSRLWKIKLYVFADRFAVSRLRTALNLEIVKLTMPLHTSIWDYPSIVYAFANLPSTDPLLDFFVDLHYAYWDDMGDESQDKDRFDELPREFLLRFFKRVGTERCFKKRFRLTGSYDIDLCSYHEHATDQEKRECGHQSKPQPKSIPLKRGLRGIERAETN</sequence>
<evidence type="ECO:0000256" key="1">
    <source>
        <dbReference type="SAM" id="MobiDB-lite"/>
    </source>
</evidence>